<dbReference type="InterPro" id="IPR024925">
    <property type="entry name" value="Malonyl_CoA-ACP_transAc"/>
</dbReference>
<evidence type="ECO:0000256" key="6">
    <source>
        <dbReference type="PIRNR" id="PIRNR000446"/>
    </source>
</evidence>
<dbReference type="PANTHER" id="PTHR42681">
    <property type="entry name" value="MALONYL-COA-ACYL CARRIER PROTEIN TRANSACYLASE, MITOCHONDRIAL"/>
    <property type="match status" value="1"/>
</dbReference>
<dbReference type="GO" id="GO:0004314">
    <property type="term" value="F:[acyl-carrier-protein] S-malonyltransferase activity"/>
    <property type="evidence" value="ECO:0007669"/>
    <property type="project" value="UniProtKB-EC"/>
</dbReference>
<dbReference type="AlphaFoldDB" id="A0A0F5QG74"/>
<dbReference type="EC" id="2.3.1.39" evidence="1 6"/>
<keyword evidence="10" id="KW-1185">Reference proteome</keyword>
<dbReference type="InterPro" id="IPR001227">
    <property type="entry name" value="Ac_transferase_dom_sf"/>
</dbReference>
<protein>
    <recommendedName>
        <fullName evidence="2 6">Malonyl CoA-acyl carrier protein transacylase</fullName>
        <ecNumber evidence="1 6">2.3.1.39</ecNumber>
    </recommendedName>
</protein>
<evidence type="ECO:0000313" key="9">
    <source>
        <dbReference type="EMBL" id="KKC39693.1"/>
    </source>
</evidence>
<organism evidence="9 10">
    <name type="scientific">Devosia epidermidihirudinis</name>
    <dbReference type="NCBI Taxonomy" id="1293439"/>
    <lineage>
        <taxon>Bacteria</taxon>
        <taxon>Pseudomonadati</taxon>
        <taxon>Pseudomonadota</taxon>
        <taxon>Alphaproteobacteria</taxon>
        <taxon>Hyphomicrobiales</taxon>
        <taxon>Devosiaceae</taxon>
        <taxon>Devosia</taxon>
    </lineage>
</organism>
<dbReference type="OrthoDB" id="9808564at2"/>
<evidence type="ECO:0000259" key="8">
    <source>
        <dbReference type="SMART" id="SM00827"/>
    </source>
</evidence>
<dbReference type="EMBL" id="LANJ01000011">
    <property type="protein sequence ID" value="KKC39693.1"/>
    <property type="molecule type" value="Genomic_DNA"/>
</dbReference>
<comment type="similarity">
    <text evidence="6">Belongs to the fabD family.</text>
</comment>
<dbReference type="PATRIC" id="fig|1293439.3.peg.760"/>
<feature type="domain" description="Malonyl-CoA:ACP transacylase (MAT)" evidence="8">
    <location>
        <begin position="7"/>
        <end position="316"/>
    </location>
</feature>
<dbReference type="SUPFAM" id="SSF55048">
    <property type="entry name" value="Probable ACP-binding domain of malonyl-CoA ACP transacylase"/>
    <property type="match status" value="1"/>
</dbReference>
<dbReference type="InterPro" id="IPR014043">
    <property type="entry name" value="Acyl_transferase_dom"/>
</dbReference>
<evidence type="ECO:0000256" key="4">
    <source>
        <dbReference type="ARBA" id="ARBA00023315"/>
    </source>
</evidence>
<keyword evidence="4 6" id="KW-0012">Acyltransferase</keyword>
<dbReference type="Gene3D" id="3.40.366.10">
    <property type="entry name" value="Malonyl-Coenzyme A Acyl Carrier Protein, domain 2"/>
    <property type="match status" value="1"/>
</dbReference>
<comment type="catalytic activity">
    <reaction evidence="5 6">
        <text>holo-[ACP] + malonyl-CoA = malonyl-[ACP] + CoA</text>
        <dbReference type="Rhea" id="RHEA:41792"/>
        <dbReference type="Rhea" id="RHEA-COMP:9623"/>
        <dbReference type="Rhea" id="RHEA-COMP:9685"/>
        <dbReference type="ChEBI" id="CHEBI:57287"/>
        <dbReference type="ChEBI" id="CHEBI:57384"/>
        <dbReference type="ChEBI" id="CHEBI:64479"/>
        <dbReference type="ChEBI" id="CHEBI:78449"/>
        <dbReference type="EC" id="2.3.1.39"/>
    </reaction>
</comment>
<dbReference type="PIRSF" id="PIRSF000446">
    <property type="entry name" value="Mct"/>
    <property type="match status" value="1"/>
</dbReference>
<dbReference type="SMART" id="SM00827">
    <property type="entry name" value="PKS_AT"/>
    <property type="match status" value="1"/>
</dbReference>
<dbReference type="RefSeq" id="WP_046138079.1">
    <property type="nucleotide sequence ID" value="NZ_LANJ01000011.1"/>
</dbReference>
<dbReference type="InterPro" id="IPR050858">
    <property type="entry name" value="Mal-CoA-ACP_Trans/PKS_FabD"/>
</dbReference>
<evidence type="ECO:0000313" key="10">
    <source>
        <dbReference type="Proteomes" id="UP000033411"/>
    </source>
</evidence>
<dbReference type="STRING" id="1293439.WH87_05970"/>
<feature type="active site" evidence="7">
    <location>
        <position position="95"/>
    </location>
</feature>
<dbReference type="InterPro" id="IPR004410">
    <property type="entry name" value="Malonyl_CoA-ACP_transAc_FabD"/>
</dbReference>
<feature type="active site" evidence="7">
    <location>
        <position position="204"/>
    </location>
</feature>
<dbReference type="Gene3D" id="3.30.70.250">
    <property type="entry name" value="Malonyl-CoA ACP transacylase, ACP-binding"/>
    <property type="match status" value="1"/>
</dbReference>
<evidence type="ECO:0000256" key="7">
    <source>
        <dbReference type="PIRSR" id="PIRSR000446-1"/>
    </source>
</evidence>
<sequence length="316" mass="32655">MTSYAFTFPGQGSQAVGMGKDLAAAYPEARAVFQEVDEALNQRLSAIMFEGSDEILRLTENAQPALMAVSLAVIRVLESKGVRIADHAAYVAGHSLGEYSALCAAGTFSLSDTARLLKTRGQAMQKAVPVGHGAMAALLGLDMATTHEVAAEAAQGEVCDVANDNAPGQVVVSGTVAAVERAVELAKAKGAKRALLLPVSAPFHCSLMQPAAEAMAAALAEVQMNAPVVPLVANVLARPISDPAEIRQRLVEQVTGVVRWTESITWLTNEGGVTNLAELGTGKVLSGLAKRINGEAASISVGSPADIDAFVAQLTA</sequence>
<reference evidence="9 10" key="1">
    <citation type="submission" date="2015-03" db="EMBL/GenBank/DDBJ databases">
        <authorList>
            <person name="Lepp D."/>
            <person name="Hassan Y.I."/>
            <person name="Li X.-Z."/>
            <person name="Zhou T."/>
        </authorList>
    </citation>
    <scope>NUCLEOTIDE SEQUENCE [LARGE SCALE GENOMIC DNA]</scope>
    <source>
        <strain evidence="9 10">E84</strain>
    </source>
</reference>
<evidence type="ECO:0000256" key="1">
    <source>
        <dbReference type="ARBA" id="ARBA00013258"/>
    </source>
</evidence>
<evidence type="ECO:0000256" key="5">
    <source>
        <dbReference type="ARBA" id="ARBA00048462"/>
    </source>
</evidence>
<dbReference type="Pfam" id="PF00698">
    <property type="entry name" value="Acyl_transf_1"/>
    <property type="match status" value="1"/>
</dbReference>
<dbReference type="InterPro" id="IPR016035">
    <property type="entry name" value="Acyl_Trfase/lysoPLipase"/>
</dbReference>
<dbReference type="FunFam" id="3.30.70.250:FF:000001">
    <property type="entry name" value="Malonyl CoA-acyl carrier protein transacylase"/>
    <property type="match status" value="1"/>
</dbReference>
<name>A0A0F5QG74_9HYPH</name>
<gene>
    <name evidence="9" type="ORF">WH87_05970</name>
</gene>
<dbReference type="GO" id="GO:0005829">
    <property type="term" value="C:cytosol"/>
    <property type="evidence" value="ECO:0007669"/>
    <property type="project" value="TreeGrafter"/>
</dbReference>
<keyword evidence="3 6" id="KW-0808">Transferase</keyword>
<proteinExistence type="inferred from homology"/>
<dbReference type="Proteomes" id="UP000033411">
    <property type="component" value="Unassembled WGS sequence"/>
</dbReference>
<dbReference type="SUPFAM" id="SSF52151">
    <property type="entry name" value="FabD/lysophospholipase-like"/>
    <property type="match status" value="1"/>
</dbReference>
<dbReference type="InterPro" id="IPR016036">
    <property type="entry name" value="Malonyl_transacylase_ACP-bd"/>
</dbReference>
<dbReference type="NCBIfam" id="TIGR00128">
    <property type="entry name" value="fabD"/>
    <property type="match status" value="1"/>
</dbReference>
<comment type="caution">
    <text evidence="9">The sequence shown here is derived from an EMBL/GenBank/DDBJ whole genome shotgun (WGS) entry which is preliminary data.</text>
</comment>
<accession>A0A0F5QG74</accession>
<dbReference type="PANTHER" id="PTHR42681:SF1">
    <property type="entry name" value="MALONYL-COA-ACYL CARRIER PROTEIN TRANSACYLASE, MITOCHONDRIAL"/>
    <property type="match status" value="1"/>
</dbReference>
<dbReference type="GO" id="GO:0006633">
    <property type="term" value="P:fatty acid biosynthetic process"/>
    <property type="evidence" value="ECO:0007669"/>
    <property type="project" value="TreeGrafter"/>
</dbReference>
<evidence type="ECO:0000256" key="2">
    <source>
        <dbReference type="ARBA" id="ARBA00018953"/>
    </source>
</evidence>
<evidence type="ECO:0000256" key="3">
    <source>
        <dbReference type="ARBA" id="ARBA00022679"/>
    </source>
</evidence>